<keyword evidence="4" id="KW-1003">Cell membrane</keyword>
<feature type="transmembrane region" description="Helical" evidence="13">
    <location>
        <begin position="35"/>
        <end position="54"/>
    </location>
</feature>
<feature type="transmembrane region" description="Helical" evidence="13">
    <location>
        <begin position="332"/>
        <end position="353"/>
    </location>
</feature>
<organism evidence="15 16">
    <name type="scientific">Actinia tenebrosa</name>
    <name type="common">Australian red waratah sea anemone</name>
    <dbReference type="NCBI Taxonomy" id="6105"/>
    <lineage>
        <taxon>Eukaryota</taxon>
        <taxon>Metazoa</taxon>
        <taxon>Cnidaria</taxon>
        <taxon>Anthozoa</taxon>
        <taxon>Hexacorallia</taxon>
        <taxon>Actiniaria</taxon>
        <taxon>Actiniidae</taxon>
        <taxon>Actinia</taxon>
    </lineage>
</organism>
<keyword evidence="7" id="KW-0547">Nucleotide-binding</keyword>
<dbReference type="Gene3D" id="6.10.250.780">
    <property type="match status" value="1"/>
</dbReference>
<proteinExistence type="predicted"/>
<evidence type="ECO:0000256" key="8">
    <source>
        <dbReference type="ARBA" id="ARBA00022989"/>
    </source>
</evidence>
<evidence type="ECO:0000256" key="12">
    <source>
        <dbReference type="ARBA" id="ARBA00023293"/>
    </source>
</evidence>
<keyword evidence="10" id="KW-0325">Glycoprotein</keyword>
<protein>
    <recommendedName>
        <fullName evidence="3">guanylate cyclase</fullName>
        <ecNumber evidence="3">4.6.1.2</ecNumber>
    </recommendedName>
</protein>
<dbReference type="GO" id="GO:0004016">
    <property type="term" value="F:adenylate cyclase activity"/>
    <property type="evidence" value="ECO:0007669"/>
    <property type="project" value="TreeGrafter"/>
</dbReference>
<dbReference type="InterPro" id="IPR011645">
    <property type="entry name" value="HNOB_dom_associated"/>
</dbReference>
<dbReference type="InterPro" id="IPR050401">
    <property type="entry name" value="Cyclic_nucleotide_synthase"/>
</dbReference>
<evidence type="ECO:0000256" key="9">
    <source>
        <dbReference type="ARBA" id="ARBA00023136"/>
    </source>
</evidence>
<evidence type="ECO:0000256" key="2">
    <source>
        <dbReference type="ARBA" id="ARBA00004479"/>
    </source>
</evidence>
<dbReference type="GeneID" id="116294116"/>
<dbReference type="GO" id="GO:0007168">
    <property type="term" value="P:receptor guanylyl cyclase signaling pathway"/>
    <property type="evidence" value="ECO:0007669"/>
    <property type="project" value="TreeGrafter"/>
</dbReference>
<keyword evidence="5 13" id="KW-0812">Transmembrane</keyword>
<dbReference type="Gene3D" id="3.30.70.1230">
    <property type="entry name" value="Nucleotide cyclase"/>
    <property type="match status" value="1"/>
</dbReference>
<dbReference type="SUPFAM" id="SSF55073">
    <property type="entry name" value="Nucleotide cyclase"/>
    <property type="match status" value="1"/>
</dbReference>
<evidence type="ECO:0000256" key="11">
    <source>
        <dbReference type="ARBA" id="ARBA00023239"/>
    </source>
</evidence>
<dbReference type="InterPro" id="IPR013587">
    <property type="entry name" value="Nitrate/nitrite_sensing"/>
</dbReference>
<dbReference type="InterPro" id="IPR001054">
    <property type="entry name" value="A/G_cyclase"/>
</dbReference>
<evidence type="ECO:0000256" key="13">
    <source>
        <dbReference type="SAM" id="Phobius"/>
    </source>
</evidence>
<dbReference type="SMART" id="SM00044">
    <property type="entry name" value="CYCc"/>
    <property type="match status" value="1"/>
</dbReference>
<gene>
    <name evidence="16" type="primary">LOC116294116</name>
</gene>
<dbReference type="InterPro" id="IPR029787">
    <property type="entry name" value="Nucleotide_cyclase"/>
</dbReference>
<dbReference type="GO" id="GO:0001653">
    <property type="term" value="F:peptide receptor activity"/>
    <property type="evidence" value="ECO:0007669"/>
    <property type="project" value="TreeGrafter"/>
</dbReference>
<dbReference type="Pfam" id="PF08376">
    <property type="entry name" value="NIT"/>
    <property type="match status" value="1"/>
</dbReference>
<dbReference type="InParanoid" id="A0A6P8HMC8"/>
<dbReference type="RefSeq" id="XP_031557509.1">
    <property type="nucleotide sequence ID" value="XM_031701649.1"/>
</dbReference>
<sequence>MNNQIFTQKNNQKAKSKGADKYRAASRWHRIWQTFKILSVSVISTIALFVFVSLDVNQALKAMEKETNVQEAVVYSIKVADFIHHLQDERGLTVLSISSNQDKEIVVRLEEARRKTNAVMKNLLSLHESAIERFTSIERFSNLIYEHRKMIGYGGRNSNVNEEVAFYSDIIQFSLDFLLESFSKNSIDDFTLSLLGYQMFLVAKDKTGIERTLGRSFFSRGRFDETEDLLWYAEQSIMGKSLLKRSMKYMPQLKHLYEAAIFSSNDINMTQLVQMRKVLMKNEPRPSNSTAGELWFSHMSQYINVLLQVQKAAGERIVTVLQMTVDQQELQLIFRITILVVVLILTPLLVLAVTRMTNTIQKYAAKLEDITLNLKEEQKRTDNVLSAMFPKSVAETLKRGEKVNSEYFDSVTVFFSDIVNFTNICACISPIEVTSMLNSIYSAFDDKIDKYDVYKVETIGDAYMVASGLPVRNGGKHVDEICRMALDLVKVTETFKLDQVPGETLLIRVGIHTGPCVSGIVGNKMPRYCLFGDTVNTASRMQTTGDPQKIHISENTKKALQAFHYYKTEFRGYIDVKVSS</sequence>
<dbReference type="Pfam" id="PF00211">
    <property type="entry name" value="Guanylate_cyc"/>
    <property type="match status" value="1"/>
</dbReference>
<evidence type="ECO:0000313" key="15">
    <source>
        <dbReference type="Proteomes" id="UP000515163"/>
    </source>
</evidence>
<dbReference type="CDD" id="cd07302">
    <property type="entry name" value="CHD"/>
    <property type="match status" value="1"/>
</dbReference>
<keyword evidence="12" id="KW-0141">cGMP biosynthesis</keyword>
<dbReference type="GO" id="GO:0035556">
    <property type="term" value="P:intracellular signal transduction"/>
    <property type="evidence" value="ECO:0007669"/>
    <property type="project" value="InterPro"/>
</dbReference>
<accession>A0A6P8HMC8</accession>
<name>A0A6P8HMC8_ACTTE</name>
<dbReference type="FunFam" id="3.30.70.1230:FF:000050">
    <property type="entry name" value="Guanylate cyclase"/>
    <property type="match status" value="1"/>
</dbReference>
<keyword evidence="8 13" id="KW-1133">Transmembrane helix</keyword>
<keyword evidence="9 13" id="KW-0472">Membrane</keyword>
<dbReference type="OrthoDB" id="6127067at2759"/>
<dbReference type="KEGG" id="aten:116294116"/>
<keyword evidence="6" id="KW-0732">Signal</keyword>
<dbReference type="PANTHER" id="PTHR11920">
    <property type="entry name" value="GUANYLYL CYCLASE"/>
    <property type="match status" value="1"/>
</dbReference>
<evidence type="ECO:0000256" key="7">
    <source>
        <dbReference type="ARBA" id="ARBA00022741"/>
    </source>
</evidence>
<evidence type="ECO:0000256" key="5">
    <source>
        <dbReference type="ARBA" id="ARBA00022692"/>
    </source>
</evidence>
<evidence type="ECO:0000256" key="6">
    <source>
        <dbReference type="ARBA" id="ARBA00022729"/>
    </source>
</evidence>
<evidence type="ECO:0000259" key="14">
    <source>
        <dbReference type="PROSITE" id="PS50125"/>
    </source>
</evidence>
<feature type="domain" description="Guanylate cyclase" evidence="14">
    <location>
        <begin position="412"/>
        <end position="542"/>
    </location>
</feature>
<evidence type="ECO:0000256" key="10">
    <source>
        <dbReference type="ARBA" id="ARBA00023180"/>
    </source>
</evidence>
<comment type="subcellular location">
    <subcellularLocation>
        <location evidence="1">Cell membrane</location>
    </subcellularLocation>
    <subcellularLocation>
        <location evidence="2">Membrane</location>
        <topology evidence="2">Single-pass type I membrane protein</topology>
    </subcellularLocation>
</comment>
<evidence type="ECO:0000313" key="16">
    <source>
        <dbReference type="RefSeq" id="XP_031557509.1"/>
    </source>
</evidence>
<evidence type="ECO:0000256" key="1">
    <source>
        <dbReference type="ARBA" id="ARBA00004236"/>
    </source>
</evidence>
<dbReference type="GO" id="GO:0005886">
    <property type="term" value="C:plasma membrane"/>
    <property type="evidence" value="ECO:0007669"/>
    <property type="project" value="UniProtKB-SubCell"/>
</dbReference>
<dbReference type="PANTHER" id="PTHR11920:SF501">
    <property type="entry name" value="GUANYLATE CYCLASE 32E"/>
    <property type="match status" value="1"/>
</dbReference>
<evidence type="ECO:0000256" key="4">
    <source>
        <dbReference type="ARBA" id="ARBA00022475"/>
    </source>
</evidence>
<dbReference type="Pfam" id="PF07701">
    <property type="entry name" value="HNOBA"/>
    <property type="match status" value="1"/>
</dbReference>
<evidence type="ECO:0000256" key="3">
    <source>
        <dbReference type="ARBA" id="ARBA00012202"/>
    </source>
</evidence>
<keyword evidence="15" id="KW-1185">Reference proteome</keyword>
<dbReference type="GO" id="GO:0000166">
    <property type="term" value="F:nucleotide binding"/>
    <property type="evidence" value="ECO:0007669"/>
    <property type="project" value="UniProtKB-KW"/>
</dbReference>
<dbReference type="PROSITE" id="PS50125">
    <property type="entry name" value="GUANYLATE_CYCLASE_2"/>
    <property type="match status" value="1"/>
</dbReference>
<dbReference type="Proteomes" id="UP000515163">
    <property type="component" value="Unplaced"/>
</dbReference>
<dbReference type="EC" id="4.6.1.2" evidence="3"/>
<dbReference type="GO" id="GO:0004383">
    <property type="term" value="F:guanylate cyclase activity"/>
    <property type="evidence" value="ECO:0007669"/>
    <property type="project" value="UniProtKB-EC"/>
</dbReference>
<dbReference type="AlphaFoldDB" id="A0A6P8HMC8"/>
<keyword evidence="11" id="KW-0456">Lyase</keyword>
<reference evidence="16" key="1">
    <citation type="submission" date="2025-08" db="UniProtKB">
        <authorList>
            <consortium name="RefSeq"/>
        </authorList>
    </citation>
    <scope>IDENTIFICATION</scope>
    <source>
        <tissue evidence="16">Tentacle</tissue>
    </source>
</reference>